<sequence length="321" mass="34860">MLRISGRLLFLVGAVLLLLLPVFSGTAMSAPRKPPVVAPQQTFGVSLPDVPGTMAPLQQLSDALGRRPTQVMWYVAWASGTGFPSTQAAAVASFGATPVITWEPWDPARGVDQPAYSLDAITAGSHDAYVTTWARQIRAYGKPVTLRFAHEMNGSWYPWAAGVNGNTASDYAPAWRHVRAVFAREKVSNVSWSWSPNVPYDGSTPLRSLYPGDSQVEQVALDGYNWGGVQAGAPWQSFWDVFDDGVAELRSFTTKPLFVGEVGSPEAGGDKVQWVTDMFASLKAHPEVAGSTWFSHLKEADWRIDSSAATFEAFRTGLATY</sequence>
<dbReference type="AlphaFoldDB" id="A0A1G9W1C2"/>
<evidence type="ECO:0000256" key="1">
    <source>
        <dbReference type="ARBA" id="ARBA00007754"/>
    </source>
</evidence>
<dbReference type="GO" id="GO:0016985">
    <property type="term" value="F:mannan endo-1,4-beta-mannosidase activity"/>
    <property type="evidence" value="ECO:0007669"/>
    <property type="project" value="InterPro"/>
</dbReference>
<dbReference type="InterPro" id="IPR000805">
    <property type="entry name" value="Glyco_hydro_26"/>
</dbReference>
<evidence type="ECO:0000256" key="3">
    <source>
        <dbReference type="ARBA" id="ARBA00023295"/>
    </source>
</evidence>
<protein>
    <submittedName>
        <fullName evidence="6">Glycosyl hydrolase family 26</fullName>
    </submittedName>
</protein>
<feature type="active site" description="Nucleophile" evidence="4">
    <location>
        <position position="261"/>
    </location>
</feature>
<name>A0A1G9W1C2_9ACTN</name>
<dbReference type="Gene3D" id="3.20.20.80">
    <property type="entry name" value="Glycosidases"/>
    <property type="match status" value="1"/>
</dbReference>
<evidence type="ECO:0000259" key="5">
    <source>
        <dbReference type="PROSITE" id="PS51764"/>
    </source>
</evidence>
<evidence type="ECO:0000313" key="6">
    <source>
        <dbReference type="EMBL" id="SDM78133.1"/>
    </source>
</evidence>
<feature type="domain" description="GH26" evidence="5">
    <location>
        <begin position="22"/>
        <end position="314"/>
    </location>
</feature>
<dbReference type="InterPro" id="IPR022790">
    <property type="entry name" value="GH26_dom"/>
</dbReference>
<dbReference type="RefSeq" id="WP_091022257.1">
    <property type="nucleotide sequence ID" value="NZ_BKAE01000002.1"/>
</dbReference>
<dbReference type="PROSITE" id="PS51764">
    <property type="entry name" value="GH26"/>
    <property type="match status" value="1"/>
</dbReference>
<evidence type="ECO:0000256" key="4">
    <source>
        <dbReference type="PROSITE-ProRule" id="PRU01100"/>
    </source>
</evidence>
<evidence type="ECO:0000256" key="2">
    <source>
        <dbReference type="ARBA" id="ARBA00022801"/>
    </source>
</evidence>
<organism evidence="6 7">
    <name type="scientific">Nocardioides szechwanensis</name>
    <dbReference type="NCBI Taxonomy" id="1005944"/>
    <lineage>
        <taxon>Bacteria</taxon>
        <taxon>Bacillati</taxon>
        <taxon>Actinomycetota</taxon>
        <taxon>Actinomycetes</taxon>
        <taxon>Propionibacteriales</taxon>
        <taxon>Nocardioidaceae</taxon>
        <taxon>Nocardioides</taxon>
    </lineage>
</organism>
<feature type="active site" description="Proton donor" evidence="4">
    <location>
        <position position="151"/>
    </location>
</feature>
<proteinExistence type="inferred from homology"/>
<dbReference type="Proteomes" id="UP000199004">
    <property type="component" value="Unassembled WGS sequence"/>
</dbReference>
<comment type="similarity">
    <text evidence="1 4">Belongs to the glycosyl hydrolase 26 family.</text>
</comment>
<reference evidence="6 7" key="1">
    <citation type="submission" date="2016-10" db="EMBL/GenBank/DDBJ databases">
        <authorList>
            <person name="de Groot N.N."/>
        </authorList>
    </citation>
    <scope>NUCLEOTIDE SEQUENCE [LARGE SCALE GENOMIC DNA]</scope>
    <source>
        <strain evidence="6 7">CGMCC 1.11147</strain>
    </source>
</reference>
<dbReference type="PANTHER" id="PTHR40079:SF4">
    <property type="entry name" value="GH26 DOMAIN-CONTAINING PROTEIN-RELATED"/>
    <property type="match status" value="1"/>
</dbReference>
<accession>A0A1G9W1C2</accession>
<dbReference type="GO" id="GO:0006080">
    <property type="term" value="P:substituted mannan metabolic process"/>
    <property type="evidence" value="ECO:0007669"/>
    <property type="project" value="InterPro"/>
</dbReference>
<gene>
    <name evidence="6" type="ORF">SAMN05192576_0916</name>
</gene>
<dbReference type="EMBL" id="FNIC01000001">
    <property type="protein sequence ID" value="SDM78133.1"/>
    <property type="molecule type" value="Genomic_DNA"/>
</dbReference>
<evidence type="ECO:0000313" key="7">
    <source>
        <dbReference type="Proteomes" id="UP000199004"/>
    </source>
</evidence>
<dbReference type="SUPFAM" id="SSF51445">
    <property type="entry name" value="(Trans)glycosidases"/>
    <property type="match status" value="1"/>
</dbReference>
<keyword evidence="2 4" id="KW-0378">Hydrolase</keyword>
<dbReference type="PANTHER" id="PTHR40079">
    <property type="entry name" value="MANNAN ENDO-1,4-BETA-MANNOSIDASE E-RELATED"/>
    <property type="match status" value="1"/>
</dbReference>
<dbReference type="STRING" id="1005944.SAMN05192576_0916"/>
<keyword evidence="7" id="KW-1185">Reference proteome</keyword>
<dbReference type="InterPro" id="IPR017853">
    <property type="entry name" value="GH"/>
</dbReference>
<dbReference type="Pfam" id="PF02156">
    <property type="entry name" value="Glyco_hydro_26"/>
    <property type="match status" value="1"/>
</dbReference>
<dbReference type="OrthoDB" id="9816550at2"/>
<keyword evidence="3 4" id="KW-0326">Glycosidase</keyword>